<proteinExistence type="predicted"/>
<gene>
    <name evidence="2" type="ORF">CCACVL1_08715</name>
</gene>
<evidence type="ECO:0000313" key="2">
    <source>
        <dbReference type="EMBL" id="OMO87864.1"/>
    </source>
</evidence>
<accession>A0A1R3IZ77</accession>
<protein>
    <submittedName>
        <fullName evidence="2">Uncharacterized protein</fullName>
    </submittedName>
</protein>
<dbReference type="Proteomes" id="UP000188268">
    <property type="component" value="Unassembled WGS sequence"/>
</dbReference>
<organism evidence="2 3">
    <name type="scientific">Corchorus capsularis</name>
    <name type="common">Jute</name>
    <dbReference type="NCBI Taxonomy" id="210143"/>
    <lineage>
        <taxon>Eukaryota</taxon>
        <taxon>Viridiplantae</taxon>
        <taxon>Streptophyta</taxon>
        <taxon>Embryophyta</taxon>
        <taxon>Tracheophyta</taxon>
        <taxon>Spermatophyta</taxon>
        <taxon>Magnoliopsida</taxon>
        <taxon>eudicotyledons</taxon>
        <taxon>Gunneridae</taxon>
        <taxon>Pentapetalae</taxon>
        <taxon>rosids</taxon>
        <taxon>malvids</taxon>
        <taxon>Malvales</taxon>
        <taxon>Malvaceae</taxon>
        <taxon>Grewioideae</taxon>
        <taxon>Apeibeae</taxon>
        <taxon>Corchorus</taxon>
    </lineage>
</organism>
<reference evidence="2 3" key="1">
    <citation type="submission" date="2013-09" db="EMBL/GenBank/DDBJ databases">
        <title>Corchorus capsularis genome sequencing.</title>
        <authorList>
            <person name="Alam M."/>
            <person name="Haque M.S."/>
            <person name="Islam M.S."/>
            <person name="Emdad E.M."/>
            <person name="Islam M.M."/>
            <person name="Ahmed B."/>
            <person name="Halim A."/>
            <person name="Hossen Q.M.M."/>
            <person name="Hossain M.Z."/>
            <person name="Ahmed R."/>
            <person name="Khan M.M."/>
            <person name="Islam R."/>
            <person name="Rashid M.M."/>
            <person name="Khan S.A."/>
            <person name="Rahman M.S."/>
            <person name="Alam M."/>
        </authorList>
    </citation>
    <scope>NUCLEOTIDE SEQUENCE [LARGE SCALE GENOMIC DNA]</scope>
    <source>
        <strain evidence="3">cv. CVL-1</strain>
        <tissue evidence="2">Whole seedling</tissue>
    </source>
</reference>
<evidence type="ECO:0000256" key="1">
    <source>
        <dbReference type="SAM" id="MobiDB-lite"/>
    </source>
</evidence>
<feature type="region of interest" description="Disordered" evidence="1">
    <location>
        <begin position="20"/>
        <end position="50"/>
    </location>
</feature>
<sequence length="65" mass="7191">MEIWLTGKSSPHITALVDRSHQHAPRCPKGYGRSHCNKASSRQGGKKQMPLELELIKASPPLKAM</sequence>
<name>A0A1R3IZ77_COCAP</name>
<evidence type="ECO:0000313" key="3">
    <source>
        <dbReference type="Proteomes" id="UP000188268"/>
    </source>
</evidence>
<dbReference type="Gramene" id="OMO87864">
    <property type="protein sequence ID" value="OMO87864"/>
    <property type="gene ID" value="CCACVL1_08715"/>
</dbReference>
<dbReference type="EMBL" id="AWWV01009142">
    <property type="protein sequence ID" value="OMO87864.1"/>
    <property type="molecule type" value="Genomic_DNA"/>
</dbReference>
<keyword evidence="3" id="KW-1185">Reference proteome</keyword>
<comment type="caution">
    <text evidence="2">The sequence shown here is derived from an EMBL/GenBank/DDBJ whole genome shotgun (WGS) entry which is preliminary data.</text>
</comment>
<dbReference type="AlphaFoldDB" id="A0A1R3IZ77"/>